<evidence type="ECO:0000259" key="3">
    <source>
        <dbReference type="SMART" id="SM00482"/>
    </source>
</evidence>
<keyword evidence="2" id="KW-1194">Viral DNA replication</keyword>
<dbReference type="PANTHER" id="PTHR10133:SF27">
    <property type="entry name" value="DNA POLYMERASE NU"/>
    <property type="match status" value="1"/>
</dbReference>
<dbReference type="GO" id="GO:0006302">
    <property type="term" value="P:double-strand break repair"/>
    <property type="evidence" value="ECO:0007669"/>
    <property type="project" value="TreeGrafter"/>
</dbReference>
<dbReference type="InterPro" id="IPR012337">
    <property type="entry name" value="RNaseH-like_sf"/>
</dbReference>
<keyword evidence="1" id="KW-0235">DNA replication</keyword>
<dbReference type="InterPro" id="IPR002298">
    <property type="entry name" value="DNA_polymerase_A"/>
</dbReference>
<dbReference type="EMBL" id="OL634959">
    <property type="protein sequence ID" value="UMO77813.1"/>
    <property type="molecule type" value="Genomic_DNA"/>
</dbReference>
<dbReference type="InterPro" id="IPR043502">
    <property type="entry name" value="DNA/RNA_pol_sf"/>
</dbReference>
<evidence type="ECO:0000313" key="4">
    <source>
        <dbReference type="EMBL" id="UMO77813.1"/>
    </source>
</evidence>
<dbReference type="SMART" id="SM00482">
    <property type="entry name" value="POLAc"/>
    <property type="match status" value="1"/>
</dbReference>
<dbReference type="SUPFAM" id="SSF56672">
    <property type="entry name" value="DNA/RNA polymerases"/>
    <property type="match status" value="1"/>
</dbReference>
<accession>A0A976MGG1</accession>
<dbReference type="Gene3D" id="1.10.150.20">
    <property type="entry name" value="5' to 3' exonuclease, C-terminal subdomain"/>
    <property type="match status" value="1"/>
</dbReference>
<dbReference type="GO" id="GO:0003677">
    <property type="term" value="F:DNA binding"/>
    <property type="evidence" value="ECO:0007669"/>
    <property type="project" value="InterPro"/>
</dbReference>
<dbReference type="GO" id="GO:0003887">
    <property type="term" value="F:DNA-directed DNA polymerase activity"/>
    <property type="evidence" value="ECO:0007669"/>
    <property type="project" value="InterPro"/>
</dbReference>
<dbReference type="Gene3D" id="3.30.70.370">
    <property type="match status" value="1"/>
</dbReference>
<organism evidence="4 5">
    <name type="scientific">Bacteriophage Phi NF-1</name>
    <dbReference type="NCBI Taxonomy" id="2900273"/>
    <lineage>
        <taxon>Viruses</taxon>
        <taxon>Duplodnaviria</taxon>
        <taxon>Heunggongvirae</taxon>
        <taxon>Uroviricota</taxon>
        <taxon>Caudoviricetes</taxon>
        <taxon>Autographivirales</taxon>
        <taxon>Autoscriptoviridae</taxon>
        <taxon>Catalonvirus</taxon>
        <taxon>Catalonvirus NF1</taxon>
    </lineage>
</organism>
<protein>
    <submittedName>
        <fullName evidence="4">DNA polymerase</fullName>
    </submittedName>
</protein>
<dbReference type="InterPro" id="IPR036397">
    <property type="entry name" value="RNaseH_sf"/>
</dbReference>
<dbReference type="Gene3D" id="3.30.420.10">
    <property type="entry name" value="Ribonuclease H-like superfamily/Ribonuclease H"/>
    <property type="match status" value="1"/>
</dbReference>
<proteinExistence type="predicted"/>
<reference evidence="4" key="1">
    <citation type="submission" date="2021-11" db="EMBL/GenBank/DDBJ databases">
        <title>Phage-based biocontrol of nitrification in agricultural soil.</title>
        <authorList>
            <person name="Muniesa M."/>
            <person name="Quiros P."/>
            <person name="Salaet I."/>
        </authorList>
    </citation>
    <scope>NUCLEOTIDE SEQUENCE</scope>
</reference>
<dbReference type="Pfam" id="PF00476">
    <property type="entry name" value="DNA_pol_A"/>
    <property type="match status" value="1"/>
</dbReference>
<dbReference type="Proteomes" id="UP001061889">
    <property type="component" value="Segment"/>
</dbReference>
<name>A0A976MGG1_9CAUD</name>
<dbReference type="SUPFAM" id="SSF53098">
    <property type="entry name" value="Ribonuclease H-like"/>
    <property type="match status" value="1"/>
</dbReference>
<feature type="domain" description="DNA-directed DNA polymerase family A palm" evidence="3">
    <location>
        <begin position="496"/>
        <end position="752"/>
    </location>
</feature>
<evidence type="ECO:0000256" key="2">
    <source>
        <dbReference type="ARBA" id="ARBA00023109"/>
    </source>
</evidence>
<keyword evidence="5" id="KW-1185">Reference proteome</keyword>
<dbReference type="GO" id="GO:0039693">
    <property type="term" value="P:viral DNA genome replication"/>
    <property type="evidence" value="ECO:0007669"/>
    <property type="project" value="UniProtKB-KW"/>
</dbReference>
<evidence type="ECO:0000313" key="5">
    <source>
        <dbReference type="Proteomes" id="UP001061889"/>
    </source>
</evidence>
<dbReference type="PANTHER" id="PTHR10133">
    <property type="entry name" value="DNA POLYMERASE I"/>
    <property type="match status" value="1"/>
</dbReference>
<sequence length="799" mass="91113">MDESIVFIDFETQSHEKYGHKSSPHNPDNFIVAAGWAYGKEGPVEGEYYSDAGGVTLPFLDNPRVKMLVAHNAPFDAGWLLSRHRSRFIEFIRRGGRIYCTQLVEYLLSNQQDTYPSLDEVAPKYGGTHKVDAVKLLWEQGVLTSEIERELLFTKYLIGPEGDIVNLRKVFYGQMEEIKERDMWQGILRRMDALLFNVFAMDSGLHIDKDTATQMHSEGVDKVKELEAILERSRGIPEEVGFKVTSRYHVSAWLFGGPITYKTREQVMADEGKPVYIGCNGYQFTDGFFIEEHDLDNYKGDLSKLEEEHGELIRYKSGIKKGLAKVFRGKSKEVKTRWVDKVYQCKGVIDLSKLPGDFVDRFTEEHTGKQNLSDGTPVYSTSEKAIDSLSKQPGVPEEALTILRVMQELFTYNKILGTYYLTEEKGRTSGMLQYMTDYNVVHHSLNATSTVTTRMSSTKPNLQVLPQKGDDFPGRTKKLFSTRFDDPVWVDWAVSNSIIPRGVADELPFIREKYGRAGAMVAVDFSAIEIVVMAMLSRDSALLKALKEGTDMHSLRVSKNHNIPYEEVVEAVNNHDHPKHMEMKRLRTNIKQPSFLYAYGGTAQGMVYQLGVTMEFAEKFIKTEKALFPELEDYFERVIEEVESSSSLHREMDENGVWRVFGRGYQTMPCGTRFEWRQWPKTVWQNGRKSTTMQYRIPEIRNYSSQGTAALIMQIAVGMVMRLVTHNKEWDGKVFLVNQVHDECVLDCTMDVAEEVARKVQQVMESVGTVLEKLGYTVGLEFPAVPEIGSTLWDKCGIN</sequence>
<dbReference type="GO" id="GO:0006261">
    <property type="term" value="P:DNA-templated DNA replication"/>
    <property type="evidence" value="ECO:0007669"/>
    <property type="project" value="InterPro"/>
</dbReference>
<dbReference type="InterPro" id="IPR001098">
    <property type="entry name" value="DNA-dir_DNA_pol_A_palm_dom"/>
</dbReference>
<evidence type="ECO:0000256" key="1">
    <source>
        <dbReference type="ARBA" id="ARBA00022705"/>
    </source>
</evidence>